<name>A0ABW2NRX0_9BACL</name>
<gene>
    <name evidence="2" type="ORF">ACFQPF_09775</name>
</gene>
<evidence type="ECO:0000313" key="2">
    <source>
        <dbReference type="EMBL" id="MFC7371968.1"/>
    </source>
</evidence>
<feature type="domain" description="N-acetyltransferase" evidence="1">
    <location>
        <begin position="1"/>
        <end position="144"/>
    </location>
</feature>
<dbReference type="InterPro" id="IPR000182">
    <property type="entry name" value="GNAT_dom"/>
</dbReference>
<organism evidence="2 3">
    <name type="scientific">Fictibacillus iocasae</name>
    <dbReference type="NCBI Taxonomy" id="2715437"/>
    <lineage>
        <taxon>Bacteria</taxon>
        <taxon>Bacillati</taxon>
        <taxon>Bacillota</taxon>
        <taxon>Bacilli</taxon>
        <taxon>Bacillales</taxon>
        <taxon>Fictibacillaceae</taxon>
        <taxon>Fictibacillus</taxon>
    </lineage>
</organism>
<accession>A0ABW2NRX0</accession>
<dbReference type="InterPro" id="IPR016181">
    <property type="entry name" value="Acyl_CoA_acyltransferase"/>
</dbReference>
<keyword evidence="2" id="KW-0012">Acyltransferase</keyword>
<dbReference type="GO" id="GO:0016746">
    <property type="term" value="F:acyltransferase activity"/>
    <property type="evidence" value="ECO:0007669"/>
    <property type="project" value="UniProtKB-KW"/>
</dbReference>
<evidence type="ECO:0000259" key="1">
    <source>
        <dbReference type="PROSITE" id="PS51186"/>
    </source>
</evidence>
<reference evidence="3" key="1">
    <citation type="journal article" date="2019" name="Int. J. Syst. Evol. Microbiol.">
        <title>The Global Catalogue of Microorganisms (GCM) 10K type strain sequencing project: providing services to taxonomists for standard genome sequencing and annotation.</title>
        <authorList>
            <consortium name="The Broad Institute Genomics Platform"/>
            <consortium name="The Broad Institute Genome Sequencing Center for Infectious Disease"/>
            <person name="Wu L."/>
            <person name="Ma J."/>
        </authorList>
    </citation>
    <scope>NUCLEOTIDE SEQUENCE [LARGE SCALE GENOMIC DNA]</scope>
    <source>
        <strain evidence="3">NBRC 106396</strain>
    </source>
</reference>
<keyword evidence="3" id="KW-1185">Reference proteome</keyword>
<dbReference type="CDD" id="cd04301">
    <property type="entry name" value="NAT_SF"/>
    <property type="match status" value="1"/>
</dbReference>
<dbReference type="EMBL" id="JBHTCP010000015">
    <property type="protein sequence ID" value="MFC7371968.1"/>
    <property type="molecule type" value="Genomic_DNA"/>
</dbReference>
<dbReference type="Pfam" id="PF00583">
    <property type="entry name" value="Acetyltransf_1"/>
    <property type="match status" value="1"/>
</dbReference>
<dbReference type="Gene3D" id="3.40.630.30">
    <property type="match status" value="1"/>
</dbReference>
<dbReference type="SUPFAM" id="SSF55729">
    <property type="entry name" value="Acyl-CoA N-acyltransferases (Nat)"/>
    <property type="match status" value="1"/>
</dbReference>
<sequence length="144" mass="16783">MVDHVNISTEWNEEGVNEVRKNLIEYNLSNVLEHTRQAIFEKVSILLKDENDTVLGGIVGQIYYHCLSIDLFWIEEKLRGKGYGKELMMAAEELALKKECKLIKLDTLSFQAPGFYQKLGYIEYGVLDNFPEGFSHHFFYKRLD</sequence>
<keyword evidence="2" id="KW-0808">Transferase</keyword>
<protein>
    <submittedName>
        <fullName evidence="2">GNAT family N-acetyltransferase</fullName>
        <ecNumber evidence="2">2.3.-.-</ecNumber>
    </submittedName>
</protein>
<comment type="caution">
    <text evidence="2">The sequence shown here is derived from an EMBL/GenBank/DDBJ whole genome shotgun (WGS) entry which is preliminary data.</text>
</comment>
<dbReference type="Proteomes" id="UP001596549">
    <property type="component" value="Unassembled WGS sequence"/>
</dbReference>
<dbReference type="PROSITE" id="PS51186">
    <property type="entry name" value="GNAT"/>
    <property type="match status" value="1"/>
</dbReference>
<dbReference type="RefSeq" id="WP_379749080.1">
    <property type="nucleotide sequence ID" value="NZ_JBHTCP010000015.1"/>
</dbReference>
<dbReference type="EC" id="2.3.-.-" evidence="2"/>
<proteinExistence type="predicted"/>
<evidence type="ECO:0000313" key="3">
    <source>
        <dbReference type="Proteomes" id="UP001596549"/>
    </source>
</evidence>